<dbReference type="SUPFAM" id="SSF54427">
    <property type="entry name" value="NTF2-like"/>
    <property type="match status" value="1"/>
</dbReference>
<dbReference type="Pfam" id="PF12680">
    <property type="entry name" value="SnoaL_2"/>
    <property type="match status" value="1"/>
</dbReference>
<dbReference type="Gene3D" id="3.10.450.50">
    <property type="match status" value="1"/>
</dbReference>
<proteinExistence type="predicted"/>
<evidence type="ECO:0000313" key="3">
    <source>
        <dbReference type="Proteomes" id="UP000631553"/>
    </source>
</evidence>
<gene>
    <name evidence="2" type="ORF">HDA35_003472</name>
</gene>
<comment type="caution">
    <text evidence="2">The sequence shown here is derived from an EMBL/GenBank/DDBJ whole genome shotgun (WGS) entry which is preliminary data.</text>
</comment>
<evidence type="ECO:0000313" key="2">
    <source>
        <dbReference type="EMBL" id="NYF57641.1"/>
    </source>
</evidence>
<reference evidence="2 3" key="1">
    <citation type="submission" date="2020-07" db="EMBL/GenBank/DDBJ databases">
        <title>Sequencing the genomes of 1000 actinobacteria strains.</title>
        <authorList>
            <person name="Klenk H.-P."/>
        </authorList>
    </citation>
    <scope>NUCLEOTIDE SEQUENCE [LARGE SCALE GENOMIC DNA]</scope>
    <source>
        <strain evidence="2 3">DSM 43814</strain>
    </source>
</reference>
<dbReference type="InterPro" id="IPR032710">
    <property type="entry name" value="NTF2-like_dom_sf"/>
</dbReference>
<organism evidence="2 3">
    <name type="scientific">Micromonospora purpureochromogenes</name>
    <dbReference type="NCBI Taxonomy" id="47872"/>
    <lineage>
        <taxon>Bacteria</taxon>
        <taxon>Bacillati</taxon>
        <taxon>Actinomycetota</taxon>
        <taxon>Actinomycetes</taxon>
        <taxon>Micromonosporales</taxon>
        <taxon>Micromonosporaceae</taxon>
        <taxon>Micromonospora</taxon>
    </lineage>
</organism>
<name>A0ABX2RR62_9ACTN</name>
<feature type="domain" description="SnoaL-like" evidence="1">
    <location>
        <begin position="8"/>
        <end position="107"/>
    </location>
</feature>
<protein>
    <submittedName>
        <fullName evidence="2">Ketosteroid isomerase-like protein</fullName>
    </submittedName>
</protein>
<sequence length="118" mass="12589">MTDARELVERFNAAWVRGDLAAVSTCLADDVTYRPNAWDGPAPTVRGRDAVTAAFADQLGPGESPVLGPVWAAGERVVCEWAWAPAEDGTVLCGLDVYRVHDGRIVAKDVYGKITTGS</sequence>
<evidence type="ECO:0000259" key="1">
    <source>
        <dbReference type="Pfam" id="PF12680"/>
    </source>
</evidence>
<dbReference type="InterPro" id="IPR037401">
    <property type="entry name" value="SnoaL-like"/>
</dbReference>
<dbReference type="RefSeq" id="WP_218896106.1">
    <property type="nucleotide sequence ID" value="NZ_JACCCQ010000001.1"/>
</dbReference>
<dbReference type="EMBL" id="JACCCQ010000001">
    <property type="protein sequence ID" value="NYF57641.1"/>
    <property type="molecule type" value="Genomic_DNA"/>
</dbReference>
<keyword evidence="3" id="KW-1185">Reference proteome</keyword>
<dbReference type="Proteomes" id="UP000631553">
    <property type="component" value="Unassembled WGS sequence"/>
</dbReference>
<accession>A0ABX2RR62</accession>